<dbReference type="PANTHER" id="PTHR11895:SF176">
    <property type="entry name" value="AMIDASE AMID-RELATED"/>
    <property type="match status" value="1"/>
</dbReference>
<dbReference type="PROSITE" id="PS00571">
    <property type="entry name" value="AMIDASES"/>
    <property type="match status" value="1"/>
</dbReference>
<dbReference type="Pfam" id="PF01425">
    <property type="entry name" value="Amidase"/>
    <property type="match status" value="1"/>
</dbReference>
<organism evidence="2 3">
    <name type="scientific">Sulfoacidibacillus ferrooxidans</name>
    <dbReference type="NCBI Taxonomy" id="2005001"/>
    <lineage>
        <taxon>Bacteria</taxon>
        <taxon>Bacillati</taxon>
        <taxon>Bacillota</taxon>
        <taxon>Bacilli</taxon>
        <taxon>Bacillales</taxon>
        <taxon>Alicyclobacillaceae</taxon>
        <taxon>Sulfoacidibacillus</taxon>
    </lineage>
</organism>
<proteinExistence type="predicted"/>
<evidence type="ECO:0000259" key="1">
    <source>
        <dbReference type="Pfam" id="PF01425"/>
    </source>
</evidence>
<dbReference type="GO" id="GO:0050567">
    <property type="term" value="F:glutaminyl-tRNA synthase (glutamine-hydrolyzing) activity"/>
    <property type="evidence" value="ECO:0007669"/>
    <property type="project" value="UniProtKB-EC"/>
</dbReference>
<sequence length="462" mass="50206">MDLTELSSLIYAKQVSSEEVTRRYLDRIEMYDGVLNSFITVCSEEVVKAAQVADHDMALGRATGVLHGIPFALKDVFWTQGVRTTAGSKQLENDVPTTDAHVWTRLKHAGALLLGKTNMHEFAYGTTTENPHYGATHNPWDLMRIAGGSSGGSAAAVAAELAPASLGTDTGGSIRIPAACSGVVGLKPTFGLVSKQGVVPLAFSLDHVGPITRSVRDAALLLQLIAGYDPQDSTSVRSQNEQYDRMIGNSLSGLRIGYNESFFFAQTDPQIEERTREVLTFCSELGAQVESVEISNLSDGAFAQNVVIASEALYLHKEWMAETPERYGADVYKRLASGSQYTGVDYAHALDVRLHLQRVWEELFSHIDVLISPTIPFLATPIGDREVAVCDVMQPIRSNLTRFTNPFNLCGLPALSIPCGYSKEGLPIGVQVVGKPFSEALLLQVGAWIEQGYPTRIPPLFD</sequence>
<comment type="caution">
    <text evidence="2">The sequence shown here is derived from an EMBL/GenBank/DDBJ whole genome shotgun (WGS) entry which is preliminary data.</text>
</comment>
<protein>
    <submittedName>
        <fullName evidence="2">Glutamyl-tRNA(Gln) amidotransferase subunit A</fullName>
        <ecNumber evidence="2">6.3.5.7</ecNumber>
    </submittedName>
</protein>
<dbReference type="SUPFAM" id="SSF75304">
    <property type="entry name" value="Amidase signature (AS) enzymes"/>
    <property type="match status" value="1"/>
</dbReference>
<feature type="domain" description="Amidase" evidence="1">
    <location>
        <begin position="19"/>
        <end position="443"/>
    </location>
</feature>
<dbReference type="PANTHER" id="PTHR11895">
    <property type="entry name" value="TRANSAMIDASE"/>
    <property type="match status" value="1"/>
</dbReference>
<gene>
    <name evidence="2" type="primary">gatA_2</name>
    <name evidence="2" type="ORF">MM817_00713</name>
</gene>
<dbReference type="EC" id="6.3.5.7" evidence="2"/>
<dbReference type="Proteomes" id="UP001139263">
    <property type="component" value="Unassembled WGS sequence"/>
</dbReference>
<reference evidence="2" key="1">
    <citation type="submission" date="2022-03" db="EMBL/GenBank/DDBJ databases">
        <title>Draft Genome Sequence of Firmicute Strain S0AB, a Heterotrophic Iron/Sulfur-Oxidizing Extreme Acidophile.</title>
        <authorList>
            <person name="Vergara E."/>
            <person name="Pakostova E."/>
            <person name="Johnson D.B."/>
            <person name="Holmes D.S."/>
        </authorList>
    </citation>
    <scope>NUCLEOTIDE SEQUENCE</scope>
    <source>
        <strain evidence="2">S0AB</strain>
    </source>
</reference>
<dbReference type="EMBL" id="JALBUF010000001">
    <property type="protein sequence ID" value="MCI0182453.1"/>
    <property type="molecule type" value="Genomic_DNA"/>
</dbReference>
<evidence type="ECO:0000313" key="3">
    <source>
        <dbReference type="Proteomes" id="UP001139263"/>
    </source>
</evidence>
<dbReference type="InterPro" id="IPR000120">
    <property type="entry name" value="Amidase"/>
</dbReference>
<dbReference type="RefSeq" id="WP_241712044.1">
    <property type="nucleotide sequence ID" value="NZ_JALBUF010000001.1"/>
</dbReference>
<dbReference type="Gene3D" id="3.90.1300.10">
    <property type="entry name" value="Amidase signature (AS) domain"/>
    <property type="match status" value="1"/>
</dbReference>
<dbReference type="InterPro" id="IPR023631">
    <property type="entry name" value="Amidase_dom"/>
</dbReference>
<name>A0A9X2AB12_9BACL</name>
<dbReference type="InterPro" id="IPR020556">
    <property type="entry name" value="Amidase_CS"/>
</dbReference>
<keyword evidence="3" id="KW-1185">Reference proteome</keyword>
<accession>A0A9X2AB12</accession>
<evidence type="ECO:0000313" key="2">
    <source>
        <dbReference type="EMBL" id="MCI0182453.1"/>
    </source>
</evidence>
<keyword evidence="2" id="KW-0436">Ligase</keyword>
<dbReference type="InterPro" id="IPR036928">
    <property type="entry name" value="AS_sf"/>
</dbReference>
<dbReference type="AlphaFoldDB" id="A0A9X2AB12"/>